<keyword evidence="7 8" id="KW-0472">Membrane</keyword>
<dbReference type="PANTHER" id="PTHR23292">
    <property type="entry name" value="LIPOPOLYSACCHARIDE-INDUCED TUMOR NECROSIS FACTOR-ALPHA FACTOR"/>
    <property type="match status" value="1"/>
</dbReference>
<gene>
    <name evidence="10" type="primary">litaf_1</name>
    <name evidence="10" type="ORF">g.11520</name>
</gene>
<dbReference type="GO" id="GO:0005765">
    <property type="term" value="C:lysosomal membrane"/>
    <property type="evidence" value="ECO:0007669"/>
    <property type="project" value="UniProtKB-SubCell"/>
</dbReference>
<evidence type="ECO:0000256" key="5">
    <source>
        <dbReference type="ARBA" id="ARBA00022723"/>
    </source>
</evidence>
<dbReference type="AlphaFoldDB" id="A0A2S2NK64"/>
<keyword evidence="5" id="KW-0479">Metal-binding</keyword>
<keyword evidence="8" id="KW-0812">Transmembrane</keyword>
<comment type="subcellular location">
    <subcellularLocation>
        <location evidence="2">Endosome membrane</location>
        <topology evidence="2">Peripheral membrane protein</topology>
    </subcellularLocation>
    <subcellularLocation>
        <location evidence="1">Late endosome membrane</location>
    </subcellularLocation>
    <subcellularLocation>
        <location evidence="3">Lysosome membrane</location>
        <topology evidence="3">Peripheral membrane protein</topology>
        <orientation evidence="3">Cytoplasmic side</orientation>
    </subcellularLocation>
</comment>
<name>A0A2S2NK64_SCHGA</name>
<evidence type="ECO:0000256" key="6">
    <source>
        <dbReference type="ARBA" id="ARBA00022833"/>
    </source>
</evidence>
<evidence type="ECO:0000259" key="9">
    <source>
        <dbReference type="PROSITE" id="PS51837"/>
    </source>
</evidence>
<keyword evidence="8" id="KW-1133">Transmembrane helix</keyword>
<dbReference type="PANTHER" id="PTHR23292:SF6">
    <property type="entry name" value="FI16602P1-RELATED"/>
    <property type="match status" value="1"/>
</dbReference>
<feature type="transmembrane region" description="Helical" evidence="8">
    <location>
        <begin position="63"/>
        <end position="85"/>
    </location>
</feature>
<dbReference type="PROSITE" id="PS51837">
    <property type="entry name" value="LITAF"/>
    <property type="match status" value="1"/>
</dbReference>
<accession>A0A2S2NK64</accession>
<protein>
    <submittedName>
        <fullName evidence="10">Lipopolysaccharide-induced tumor necrosis factor-alpha factor</fullName>
    </submittedName>
</protein>
<dbReference type="GO" id="GO:0008270">
    <property type="term" value="F:zinc ion binding"/>
    <property type="evidence" value="ECO:0007669"/>
    <property type="project" value="TreeGrafter"/>
</dbReference>
<dbReference type="EMBL" id="GGMR01004693">
    <property type="protein sequence ID" value="MBY17312.1"/>
    <property type="molecule type" value="Transcribed_RNA"/>
</dbReference>
<dbReference type="InterPro" id="IPR006629">
    <property type="entry name" value="LITAF"/>
</dbReference>
<dbReference type="GO" id="GO:0031902">
    <property type="term" value="C:late endosome membrane"/>
    <property type="evidence" value="ECO:0007669"/>
    <property type="project" value="UniProtKB-SubCell"/>
</dbReference>
<evidence type="ECO:0000256" key="1">
    <source>
        <dbReference type="ARBA" id="ARBA00004414"/>
    </source>
</evidence>
<dbReference type="SMART" id="SM00714">
    <property type="entry name" value="LITAF"/>
    <property type="match status" value="1"/>
</dbReference>
<evidence type="ECO:0000256" key="7">
    <source>
        <dbReference type="ARBA" id="ARBA00023136"/>
    </source>
</evidence>
<feature type="domain" description="LITAF" evidence="9">
    <location>
        <begin position="24"/>
        <end position="108"/>
    </location>
</feature>
<organism evidence="10">
    <name type="scientific">Schizaphis graminum</name>
    <name type="common">Green bug aphid</name>
    <dbReference type="NCBI Taxonomy" id="13262"/>
    <lineage>
        <taxon>Eukaryota</taxon>
        <taxon>Metazoa</taxon>
        <taxon>Ecdysozoa</taxon>
        <taxon>Arthropoda</taxon>
        <taxon>Hexapoda</taxon>
        <taxon>Insecta</taxon>
        <taxon>Pterygota</taxon>
        <taxon>Neoptera</taxon>
        <taxon>Paraneoptera</taxon>
        <taxon>Hemiptera</taxon>
        <taxon>Sternorrhyncha</taxon>
        <taxon>Aphidomorpha</taxon>
        <taxon>Aphidoidea</taxon>
        <taxon>Aphididae</taxon>
        <taxon>Aphidini</taxon>
        <taxon>Schizaphis</taxon>
    </lineage>
</organism>
<keyword evidence="6" id="KW-0862">Zinc</keyword>
<proteinExistence type="inferred from homology"/>
<reference evidence="10" key="1">
    <citation type="submission" date="2018-04" db="EMBL/GenBank/DDBJ databases">
        <title>Transcriptome of Schizaphis graminum biotype I.</title>
        <authorList>
            <person name="Scully E.D."/>
            <person name="Geib S.M."/>
            <person name="Palmer N.A."/>
            <person name="Koch K."/>
            <person name="Bradshaw J."/>
            <person name="Heng-Moss T."/>
            <person name="Sarath G."/>
        </authorList>
    </citation>
    <scope>NUCLEOTIDE SEQUENCE</scope>
</reference>
<evidence type="ECO:0000256" key="4">
    <source>
        <dbReference type="ARBA" id="ARBA00005975"/>
    </source>
</evidence>
<sequence>MSENMSEKMNEMTMPVSQLQIQWPQSPPATVPQPMGPSSTSALCTVCGNYIHTSTSKKAKSSAWWSCLLLCFCGCCFGCCLIPCCMDSCNVVNHKCPKCNAFLGQYRP</sequence>
<comment type="similarity">
    <text evidence="4">Belongs to the CDIP1/LITAF family.</text>
</comment>
<dbReference type="Pfam" id="PF10601">
    <property type="entry name" value="zf-LITAF-like"/>
    <property type="match status" value="1"/>
</dbReference>
<evidence type="ECO:0000256" key="8">
    <source>
        <dbReference type="SAM" id="Phobius"/>
    </source>
</evidence>
<dbReference type="InterPro" id="IPR037519">
    <property type="entry name" value="LITAF_fam"/>
</dbReference>
<evidence type="ECO:0000256" key="2">
    <source>
        <dbReference type="ARBA" id="ARBA00004481"/>
    </source>
</evidence>
<evidence type="ECO:0000256" key="3">
    <source>
        <dbReference type="ARBA" id="ARBA00004630"/>
    </source>
</evidence>
<evidence type="ECO:0000313" key="10">
    <source>
        <dbReference type="EMBL" id="MBY17312.1"/>
    </source>
</evidence>